<dbReference type="CDD" id="cd06261">
    <property type="entry name" value="TM_PBP2"/>
    <property type="match status" value="1"/>
</dbReference>
<dbReference type="GO" id="GO:0005886">
    <property type="term" value="C:plasma membrane"/>
    <property type="evidence" value="ECO:0007669"/>
    <property type="project" value="UniProtKB-SubCell"/>
</dbReference>
<keyword evidence="11" id="KW-0997">Cell inner membrane</keyword>
<dbReference type="AlphaFoldDB" id="A0A011PNZ4"/>
<keyword evidence="9 10" id="KW-0472">Membrane</keyword>
<dbReference type="EMBL" id="JEMX01000067">
    <property type="protein sequence ID" value="EXI78610.1"/>
    <property type="molecule type" value="Genomic_DNA"/>
</dbReference>
<dbReference type="Pfam" id="PF00528">
    <property type="entry name" value="BPD_transp_1"/>
    <property type="match status" value="1"/>
</dbReference>
<evidence type="ECO:0000256" key="2">
    <source>
        <dbReference type="ARBA" id="ARBA00004651"/>
    </source>
</evidence>
<keyword evidence="6 11" id="KW-0500">Molybdenum</keyword>
<dbReference type="PANTHER" id="PTHR30183:SF8">
    <property type="entry name" value="MOLYBDENUM TRANSPORT SYSTEM PERMEASE"/>
    <property type="match status" value="1"/>
</dbReference>
<feature type="transmembrane region" description="Helical" evidence="10">
    <location>
        <begin position="95"/>
        <end position="116"/>
    </location>
</feature>
<feature type="transmembrane region" description="Helical" evidence="10">
    <location>
        <begin position="57"/>
        <end position="75"/>
    </location>
</feature>
<sequence>MTEVSSVTAAIAVIDWQALSLSLQLASATALLLLPLAIWLARLLAWSQFRHQGALEAAILLPLVLPPTVLGYYLLLGFGGASPLGQAYHALTGRALVFSFDGLLAASLVFNLPFAVQPMQRSFAAIPREVREAAWVSGLSRWQTFLRIELPLAWPGIAAALALTFAHTLGEFGVVLMVGGSLPGETKTIAIAIYDQAQAFNDSAAAGMSALLLALSFVAVLLVTRLGRSVLRR</sequence>
<dbReference type="STRING" id="1454003.AW10_02962"/>
<dbReference type="SUPFAM" id="SSF161098">
    <property type="entry name" value="MetI-like"/>
    <property type="match status" value="1"/>
</dbReference>
<evidence type="ECO:0000256" key="6">
    <source>
        <dbReference type="ARBA" id="ARBA00022505"/>
    </source>
</evidence>
<keyword evidence="5" id="KW-1003">Cell membrane</keyword>
<dbReference type="PROSITE" id="PS50928">
    <property type="entry name" value="ABC_TM1"/>
    <property type="match status" value="1"/>
</dbReference>
<comment type="caution">
    <text evidence="13">The sequence shown here is derived from an EMBL/GenBank/DDBJ whole genome shotgun (WGS) entry which is preliminary data.</text>
</comment>
<comment type="function">
    <text evidence="1 11">Part of the binding-protein-dependent transport system for molybdenum; probably responsible for the translocation of the substrate across the membrane.</text>
</comment>
<protein>
    <recommendedName>
        <fullName evidence="11">Molybdenum transport system permease</fullName>
    </recommendedName>
</protein>
<dbReference type="InterPro" id="IPR011867">
    <property type="entry name" value="ModB_ABC"/>
</dbReference>
<feature type="domain" description="ABC transmembrane type-1" evidence="12">
    <location>
        <begin position="19"/>
        <end position="223"/>
    </location>
</feature>
<gene>
    <name evidence="13" type="primary">modB</name>
    <name evidence="13" type="ORF">AW10_02962</name>
</gene>
<evidence type="ECO:0000259" key="12">
    <source>
        <dbReference type="PROSITE" id="PS50928"/>
    </source>
</evidence>
<dbReference type="Gene3D" id="1.10.3720.10">
    <property type="entry name" value="MetI-like"/>
    <property type="match status" value="1"/>
</dbReference>
<evidence type="ECO:0000256" key="7">
    <source>
        <dbReference type="ARBA" id="ARBA00022692"/>
    </source>
</evidence>
<evidence type="ECO:0000313" key="13">
    <source>
        <dbReference type="EMBL" id="EXI78610.1"/>
    </source>
</evidence>
<dbReference type="InterPro" id="IPR000515">
    <property type="entry name" value="MetI-like"/>
</dbReference>
<keyword evidence="8 10" id="KW-1133">Transmembrane helix</keyword>
<dbReference type="GO" id="GO:0015098">
    <property type="term" value="F:molybdate ion transmembrane transporter activity"/>
    <property type="evidence" value="ECO:0007669"/>
    <property type="project" value="UniProtKB-UniRule"/>
</dbReference>
<dbReference type="PATRIC" id="fig|1454003.3.peg.3025"/>
<evidence type="ECO:0000256" key="11">
    <source>
        <dbReference type="RuleBase" id="RU365097"/>
    </source>
</evidence>
<dbReference type="InterPro" id="IPR035906">
    <property type="entry name" value="MetI-like_sf"/>
</dbReference>
<evidence type="ECO:0000256" key="10">
    <source>
        <dbReference type="RuleBase" id="RU363032"/>
    </source>
</evidence>
<proteinExistence type="inferred from homology"/>
<comment type="similarity">
    <text evidence="3 11">Belongs to the binding-protein-dependent transport system permease family. CysTW subfamily.</text>
</comment>
<dbReference type="NCBIfam" id="TIGR02141">
    <property type="entry name" value="modB_ABC"/>
    <property type="match status" value="1"/>
</dbReference>
<evidence type="ECO:0000313" key="14">
    <source>
        <dbReference type="Proteomes" id="UP000021816"/>
    </source>
</evidence>
<evidence type="ECO:0000256" key="3">
    <source>
        <dbReference type="ARBA" id="ARBA00007069"/>
    </source>
</evidence>
<feature type="transmembrane region" description="Helical" evidence="10">
    <location>
        <begin position="204"/>
        <end position="223"/>
    </location>
</feature>
<dbReference type="PANTHER" id="PTHR30183">
    <property type="entry name" value="MOLYBDENUM TRANSPORT SYSTEM PERMEASE PROTEIN MODB"/>
    <property type="match status" value="1"/>
</dbReference>
<dbReference type="Proteomes" id="UP000021816">
    <property type="component" value="Unassembled WGS sequence"/>
</dbReference>
<evidence type="ECO:0000256" key="5">
    <source>
        <dbReference type="ARBA" id="ARBA00022475"/>
    </source>
</evidence>
<comment type="subcellular location">
    <subcellularLocation>
        <location evidence="11">Cell inner membrane</location>
        <topology evidence="11">Multi-pass membrane protein</topology>
    </subcellularLocation>
    <subcellularLocation>
        <location evidence="2 10">Cell membrane</location>
        <topology evidence="2 10">Multi-pass membrane protein</topology>
    </subcellularLocation>
</comment>
<evidence type="ECO:0000256" key="1">
    <source>
        <dbReference type="ARBA" id="ARBA00002949"/>
    </source>
</evidence>
<evidence type="ECO:0000256" key="4">
    <source>
        <dbReference type="ARBA" id="ARBA00022448"/>
    </source>
</evidence>
<accession>A0A011PNZ4</accession>
<evidence type="ECO:0000256" key="8">
    <source>
        <dbReference type="ARBA" id="ARBA00022989"/>
    </source>
</evidence>
<keyword evidence="4 10" id="KW-0813">Transport</keyword>
<evidence type="ECO:0000256" key="9">
    <source>
        <dbReference type="ARBA" id="ARBA00023136"/>
    </source>
</evidence>
<keyword evidence="7 10" id="KW-0812">Transmembrane</keyword>
<feature type="transmembrane region" description="Helical" evidence="10">
    <location>
        <begin position="25"/>
        <end position="45"/>
    </location>
</feature>
<reference evidence="13 14" key="1">
    <citation type="submission" date="2014-02" db="EMBL/GenBank/DDBJ databases">
        <title>Expanding our view of genomic diversity in Candidatus Accumulibacter clades.</title>
        <authorList>
            <person name="Skennerton C.T."/>
            <person name="Barr J.J."/>
            <person name="Slater F.R."/>
            <person name="Bond P.L."/>
            <person name="Tyson G.W."/>
        </authorList>
    </citation>
    <scope>NUCLEOTIDE SEQUENCE [LARGE SCALE GENOMIC DNA]</scope>
    <source>
        <strain evidence="14">BA-92</strain>
    </source>
</reference>
<feature type="transmembrane region" description="Helical" evidence="10">
    <location>
        <begin position="150"/>
        <end position="169"/>
    </location>
</feature>
<name>A0A011PNZ4_9PROT</name>
<organism evidence="13 14">
    <name type="scientific">Candidatus Accumulibacter appositus</name>
    <dbReference type="NCBI Taxonomy" id="1454003"/>
    <lineage>
        <taxon>Bacteria</taxon>
        <taxon>Pseudomonadati</taxon>
        <taxon>Pseudomonadota</taxon>
        <taxon>Betaproteobacteria</taxon>
        <taxon>Candidatus Accumulibacter</taxon>
    </lineage>
</organism>